<name>A0A077SQL9_9METZ</name>
<keyword evidence="5" id="KW-0272">Extracellular matrix</keyword>
<keyword evidence="8" id="KW-0325">Glycoprotein</keyword>
<organism evidence="12">
    <name type="scientific">Sycon ciliatum</name>
    <dbReference type="NCBI Taxonomy" id="27933"/>
    <lineage>
        <taxon>Eukaryota</taxon>
        <taxon>Metazoa</taxon>
        <taxon>Porifera</taxon>
        <taxon>Calcarea</taxon>
        <taxon>Calcaronea</taxon>
        <taxon>Leucosolenida</taxon>
        <taxon>Sycettidae</taxon>
        <taxon>Sycon</taxon>
    </lineage>
</organism>
<comment type="function">
    <text evidence="10">Ligand for members of the frizzled family of seven transmembrane receptors.</text>
</comment>
<feature type="chain" id="PRO_5001724049" description="Protein Wnt" evidence="11">
    <location>
        <begin position="24"/>
        <end position="466"/>
    </location>
</feature>
<comment type="similarity">
    <text evidence="2 10">Belongs to the Wnt family.</text>
</comment>
<dbReference type="EMBL" id="HG973354">
    <property type="protein sequence ID" value="CDO67893.1"/>
    <property type="molecule type" value="mRNA"/>
</dbReference>
<dbReference type="GO" id="GO:0045165">
    <property type="term" value="P:cell fate commitment"/>
    <property type="evidence" value="ECO:0007669"/>
    <property type="project" value="TreeGrafter"/>
</dbReference>
<dbReference type="InterPro" id="IPR043158">
    <property type="entry name" value="Wnt_C"/>
</dbReference>
<evidence type="ECO:0000256" key="4">
    <source>
        <dbReference type="ARBA" id="ARBA00022525"/>
    </source>
</evidence>
<protein>
    <recommendedName>
        <fullName evidence="10">Protein Wnt</fullName>
    </recommendedName>
</protein>
<evidence type="ECO:0000256" key="8">
    <source>
        <dbReference type="ARBA" id="ARBA00023180"/>
    </source>
</evidence>
<dbReference type="GO" id="GO:0005109">
    <property type="term" value="F:frizzled binding"/>
    <property type="evidence" value="ECO:0007669"/>
    <property type="project" value="TreeGrafter"/>
</dbReference>
<dbReference type="CDD" id="cd13113">
    <property type="entry name" value="Wnt"/>
    <property type="match status" value="1"/>
</dbReference>
<dbReference type="SMART" id="SM00097">
    <property type="entry name" value="WNT1"/>
    <property type="match status" value="1"/>
</dbReference>
<keyword evidence="6 10" id="KW-0879">Wnt signaling pathway</keyword>
<dbReference type="InterPro" id="IPR005817">
    <property type="entry name" value="Wnt"/>
</dbReference>
<evidence type="ECO:0000256" key="7">
    <source>
        <dbReference type="ARBA" id="ARBA00023157"/>
    </source>
</evidence>
<sequence>MHLPLPLLATFAIIILAVSTVIGGQALLDSNSDDRALSTSQPPPALPGIAAYRGKLQWWSLSRLINDRTGRLKSASSVRACQRLPLSKRQKQLCTSRRSGYGPALVTIAARASLAAVRECQRQFQDRLWTCEHFEQGPLFGRAIKQKGSREAAFVHALMAASLAHEAVVACSRGNLEDCGCVRPQLPAPTQKDIEQYELTQFGQSGAPVAPRAGETHLDDKKLNISYVWSAKCFDNILYGMSKADEFVQKSSRYVKRRARQLMNLHNHQAGILTLKETKMKCQCLGVTSSCSFRVCWNEVEHFTKISKQLLQMYERAIPMKLVAIVDPEKLPPNVTGIPENSTEAQLAPAVLVKKLKVSQKDIRWELRPAQAGAAYPSAHELVYIDQSPDYCKRNDFLGVQGTGGRQCHRDDDFSPGSCSLLCCNRRVRTVTRVIRQSCHCKFVYCCRVECQTCTRQITEHFCADV</sequence>
<evidence type="ECO:0000256" key="10">
    <source>
        <dbReference type="RuleBase" id="RU003500"/>
    </source>
</evidence>
<dbReference type="GO" id="GO:0060070">
    <property type="term" value="P:canonical Wnt signaling pathway"/>
    <property type="evidence" value="ECO:0007669"/>
    <property type="project" value="TreeGrafter"/>
</dbReference>
<proteinExistence type="evidence at transcript level"/>
<keyword evidence="3 10" id="KW-0217">Developmental protein</keyword>
<evidence type="ECO:0000256" key="6">
    <source>
        <dbReference type="ARBA" id="ARBA00022687"/>
    </source>
</evidence>
<keyword evidence="7" id="KW-1015">Disulfide bond</keyword>
<dbReference type="Gene3D" id="3.30.2460.20">
    <property type="match status" value="1"/>
</dbReference>
<keyword evidence="11" id="KW-0732">Signal</keyword>
<dbReference type="GO" id="GO:0005615">
    <property type="term" value="C:extracellular space"/>
    <property type="evidence" value="ECO:0007669"/>
    <property type="project" value="TreeGrafter"/>
</dbReference>
<evidence type="ECO:0000256" key="2">
    <source>
        <dbReference type="ARBA" id="ARBA00005683"/>
    </source>
</evidence>
<dbReference type="PRINTS" id="PR01349">
    <property type="entry name" value="WNTPROTEIN"/>
</dbReference>
<comment type="subcellular location">
    <subcellularLocation>
        <location evidence="1 10">Secreted</location>
        <location evidence="1 10">Extracellular space</location>
        <location evidence="1 10">Extracellular matrix</location>
    </subcellularLocation>
</comment>
<evidence type="ECO:0000256" key="1">
    <source>
        <dbReference type="ARBA" id="ARBA00004498"/>
    </source>
</evidence>
<keyword evidence="4" id="KW-0964">Secreted</keyword>
<dbReference type="PANTHER" id="PTHR12027:SF101">
    <property type="entry name" value="PROTEIN WNT-4"/>
    <property type="match status" value="1"/>
</dbReference>
<accession>A0A077SQL9</accession>
<keyword evidence="9" id="KW-0449">Lipoprotein</keyword>
<dbReference type="PANTHER" id="PTHR12027">
    <property type="entry name" value="WNT RELATED"/>
    <property type="match status" value="1"/>
</dbReference>
<evidence type="ECO:0000256" key="5">
    <source>
        <dbReference type="ARBA" id="ARBA00022530"/>
    </source>
</evidence>
<dbReference type="AlphaFoldDB" id="A0A077SQL9"/>
<evidence type="ECO:0000256" key="11">
    <source>
        <dbReference type="SAM" id="SignalP"/>
    </source>
</evidence>
<evidence type="ECO:0000256" key="9">
    <source>
        <dbReference type="ARBA" id="ARBA00023288"/>
    </source>
</evidence>
<evidence type="ECO:0000313" key="12">
    <source>
        <dbReference type="EMBL" id="CDO67893.1"/>
    </source>
</evidence>
<feature type="signal peptide" evidence="11">
    <location>
        <begin position="1"/>
        <end position="23"/>
    </location>
</feature>
<evidence type="ECO:0000256" key="3">
    <source>
        <dbReference type="ARBA" id="ARBA00022473"/>
    </source>
</evidence>
<dbReference type="Pfam" id="PF00110">
    <property type="entry name" value="wnt"/>
    <property type="match status" value="1"/>
</dbReference>
<dbReference type="GO" id="GO:0005125">
    <property type="term" value="F:cytokine activity"/>
    <property type="evidence" value="ECO:0007669"/>
    <property type="project" value="TreeGrafter"/>
</dbReference>
<reference evidence="12" key="1">
    <citation type="journal article" date="2014" name="Nat. Commun.">
        <title>Developmental gene expression provides clues to relationships between sponge and eumetazoan body plans.</title>
        <authorList>
            <person name="Leininger S."/>
            <person name="Adamski M."/>
            <person name="Bergum B."/>
            <person name="Guder C."/>
            <person name="Liu J."/>
            <person name="Laplante M."/>
            <person name="Brate J."/>
            <person name="Hoffmann F."/>
            <person name="Fortunato S."/>
            <person name="Jordal S."/>
            <person name="Rapp H.T."/>
            <person name="Adamska M."/>
        </authorList>
    </citation>
    <scope>NUCLEOTIDE SEQUENCE</scope>
</reference>
<dbReference type="SMR" id="A0A077SQL9"/>
<gene>
    <name evidence="12" type="primary">WntF</name>
</gene>